<evidence type="ECO:0000313" key="3">
    <source>
        <dbReference type="Proteomes" id="UP001321908"/>
    </source>
</evidence>
<keyword evidence="1" id="KW-1133">Transmembrane helix</keyword>
<keyword evidence="3" id="KW-1185">Reference proteome</keyword>
<evidence type="ECO:0000256" key="1">
    <source>
        <dbReference type="SAM" id="Phobius"/>
    </source>
</evidence>
<proteinExistence type="predicted"/>
<organism evidence="2 3">
    <name type="scientific">Chromohalobacter canadensis</name>
    <dbReference type="NCBI Taxonomy" id="141389"/>
    <lineage>
        <taxon>Bacteria</taxon>
        <taxon>Pseudomonadati</taxon>
        <taxon>Pseudomonadota</taxon>
        <taxon>Gammaproteobacteria</taxon>
        <taxon>Oceanospirillales</taxon>
        <taxon>Halomonadaceae</taxon>
        <taxon>Chromohalobacter</taxon>
    </lineage>
</organism>
<sequence length="579" mass="66552">MDGGKYQHYKNIVAEFLHDEDQKVLIIHGNWGAGKTCFWKDVVQNDPYFQESWWRKYSYSSMFGLTSLGEVKKAISRDKKVLFKPGAFLKYLKRPENSVFHKAVGVVKFLWYMVVFCFSWLLKYFESYPPFSIASFFVNDLNFRSIKGSLVCVDDLERRGEGLDVKTVFGLVDYLKSSMGCKAVIISNVSNDSDESAFRSSFEKLADVEIEFSLNVDEYLDEIVCRNLDEDEKGAFRECFENLGVNNIRVVERIFLHYQKFSRVIGQDHPAFLRNSLIISLTVHCWIKYASDSPPLDFIDNKYQAIRLPDDNGNLTPKEKNWEQLISEVGFSTVHPPLEQCVRLSVLQGFVDFVCLDEAVVKLDDLHFENSPALRKAYQLYHQDFYARTDDVLDLLWEGVTKNPKDISLLNFNNAIILIKRIDEERDVGDVVGNFFRENPRFAKSHVMLDQDISAMHFIDHWDQDVYAGFVKSTQEYVDGLQVQEVMLGIFKNEYEIDSNTSKVIASGEVTEIVDLIKGIESSSVRGVVEKFVVFSERFGRLPCENGLEASEKIISALRCILNESKVNKVRVGDLLEGR</sequence>
<dbReference type="EMBL" id="CP140151">
    <property type="protein sequence ID" value="WQH08661.1"/>
    <property type="molecule type" value="Genomic_DNA"/>
</dbReference>
<reference evidence="2 3" key="1">
    <citation type="submission" date="2023-11" db="EMBL/GenBank/DDBJ databases">
        <title>MicrobeMod: A computational toolkit for identifying prokaryotic methylation and restriction-modification with nanopore sequencing.</title>
        <authorList>
            <person name="Crits-Christoph A."/>
            <person name="Kang S.C."/>
            <person name="Lee H."/>
            <person name="Ostrov N."/>
        </authorList>
    </citation>
    <scope>NUCLEOTIDE SEQUENCE [LARGE SCALE GENOMIC DNA]</scope>
    <source>
        <strain evidence="2 3">ATCC 43984</strain>
    </source>
</reference>
<evidence type="ECO:0008006" key="4">
    <source>
        <dbReference type="Google" id="ProtNLM"/>
    </source>
</evidence>
<keyword evidence="1" id="KW-0472">Membrane</keyword>
<gene>
    <name evidence="2" type="ORF">SR908_14470</name>
</gene>
<keyword evidence="1" id="KW-0812">Transmembrane</keyword>
<protein>
    <recommendedName>
        <fullName evidence="4">KAP family P-loop domain-containing protein</fullName>
    </recommendedName>
</protein>
<accession>A0ABZ0Y9S9</accession>
<dbReference type="RefSeq" id="WP_246920969.1">
    <property type="nucleotide sequence ID" value="NZ_CP140151.1"/>
</dbReference>
<feature type="transmembrane region" description="Helical" evidence="1">
    <location>
        <begin position="99"/>
        <end position="122"/>
    </location>
</feature>
<dbReference type="Proteomes" id="UP001321908">
    <property type="component" value="Chromosome"/>
</dbReference>
<evidence type="ECO:0000313" key="2">
    <source>
        <dbReference type="EMBL" id="WQH08661.1"/>
    </source>
</evidence>
<name>A0ABZ0Y9S9_9GAMM</name>